<sequence>MDRYTPNFVWKGANALLDYGLIIESELPEIVAKPRYNEITVVGSNRVLNEWFGDYEPFDLKIKDVSVSYERLPEVKRWLSGQSELITHNNVNVYVNAVCNINNEVEYVNEWGTFYSFEITFRCEPLKRKVNELFINLKKGENIVINHGDEVSQPLIEIQSNGGNISITCGKNTLTLISTSAGMLSVDNELAVCMQGGRIQRTKGNWIKMSPGKNKIMVTGNIASIRMKIRSVYF</sequence>
<dbReference type="EMBL" id="BK015756">
    <property type="protein sequence ID" value="DAE23604.1"/>
    <property type="molecule type" value="Genomic_DNA"/>
</dbReference>
<organism evidence="1">
    <name type="scientific">Siphoviridae sp. ctSwt2</name>
    <dbReference type="NCBI Taxonomy" id="2826346"/>
    <lineage>
        <taxon>Viruses</taxon>
        <taxon>Duplodnaviria</taxon>
        <taxon>Heunggongvirae</taxon>
        <taxon>Uroviricota</taxon>
        <taxon>Caudoviricetes</taxon>
    </lineage>
</organism>
<reference evidence="1" key="1">
    <citation type="journal article" date="2021" name="Proc. Natl. Acad. Sci. U.S.A.">
        <title>A Catalog of Tens of Thousands of Viruses from Human Metagenomes Reveals Hidden Associations with Chronic Diseases.</title>
        <authorList>
            <person name="Tisza M.J."/>
            <person name="Buck C.B."/>
        </authorList>
    </citation>
    <scope>NUCLEOTIDE SEQUENCE</scope>
    <source>
        <strain evidence="1">CtSwt2</strain>
    </source>
</reference>
<name>A0A8S5QY61_9CAUD</name>
<evidence type="ECO:0000313" key="1">
    <source>
        <dbReference type="EMBL" id="DAE23604.1"/>
    </source>
</evidence>
<accession>A0A8S5QY61</accession>
<proteinExistence type="predicted"/>
<protein>
    <submittedName>
        <fullName evidence="1">Distal tail protein</fullName>
    </submittedName>
</protein>